<dbReference type="Proteomes" id="UP001164250">
    <property type="component" value="Chromosome 7"/>
</dbReference>
<dbReference type="EMBL" id="CM047903">
    <property type="protein sequence ID" value="KAJ0092920.1"/>
    <property type="molecule type" value="Genomic_DNA"/>
</dbReference>
<evidence type="ECO:0000313" key="2">
    <source>
        <dbReference type="Proteomes" id="UP001164250"/>
    </source>
</evidence>
<name>A0ACC1B1Y2_9ROSI</name>
<organism evidence="1 2">
    <name type="scientific">Pistacia atlantica</name>
    <dbReference type="NCBI Taxonomy" id="434234"/>
    <lineage>
        <taxon>Eukaryota</taxon>
        <taxon>Viridiplantae</taxon>
        <taxon>Streptophyta</taxon>
        <taxon>Embryophyta</taxon>
        <taxon>Tracheophyta</taxon>
        <taxon>Spermatophyta</taxon>
        <taxon>Magnoliopsida</taxon>
        <taxon>eudicotyledons</taxon>
        <taxon>Gunneridae</taxon>
        <taxon>Pentapetalae</taxon>
        <taxon>rosids</taxon>
        <taxon>malvids</taxon>
        <taxon>Sapindales</taxon>
        <taxon>Anacardiaceae</taxon>
        <taxon>Pistacia</taxon>
    </lineage>
</organism>
<gene>
    <name evidence="1" type="ORF">Patl1_26992</name>
</gene>
<reference evidence="2" key="1">
    <citation type="journal article" date="2023" name="G3 (Bethesda)">
        <title>Genome assembly and association tests identify interacting loci associated with vigor, precocity, and sex in interspecific pistachio rootstocks.</title>
        <authorList>
            <person name="Palmer W."/>
            <person name="Jacygrad E."/>
            <person name="Sagayaradj S."/>
            <person name="Cavanaugh K."/>
            <person name="Han R."/>
            <person name="Bertier L."/>
            <person name="Beede B."/>
            <person name="Kafkas S."/>
            <person name="Golino D."/>
            <person name="Preece J."/>
            <person name="Michelmore R."/>
        </authorList>
    </citation>
    <scope>NUCLEOTIDE SEQUENCE [LARGE SCALE GENOMIC DNA]</scope>
</reference>
<keyword evidence="2" id="KW-1185">Reference proteome</keyword>
<protein>
    <submittedName>
        <fullName evidence="1">Uncharacterized protein</fullName>
    </submittedName>
</protein>
<accession>A0ACC1B1Y2</accession>
<proteinExistence type="predicted"/>
<evidence type="ECO:0000313" key="1">
    <source>
        <dbReference type="EMBL" id="KAJ0092920.1"/>
    </source>
</evidence>
<comment type="caution">
    <text evidence="1">The sequence shown here is derived from an EMBL/GenBank/DDBJ whole genome shotgun (WGS) entry which is preliminary data.</text>
</comment>
<sequence>MLFLEGCISYESCSPNGLILMLLTFETPLSSQLQVVDAVLHKATDEILSIEFGSNSKSSNRITYTSRMQELQRKVVVSGSCSWVVLYRFRQISRGGSLEFQEELSLLGAEPEPKMSFLLFSLPGRFSRQFCPLVCLLCAERAICLLAEDGYGAGLDLFI</sequence>